<proteinExistence type="predicted"/>
<accession>A0A0A9EAM4</accession>
<sequence>MLSGTSIATARSVLQFKHWQIYTVMQSNYEFW</sequence>
<reference evidence="1" key="2">
    <citation type="journal article" date="2015" name="Data Brief">
        <title>Shoot transcriptome of the giant reed, Arundo donax.</title>
        <authorList>
            <person name="Barrero R.A."/>
            <person name="Guerrero F.D."/>
            <person name="Moolhuijzen P."/>
            <person name="Goolsby J.A."/>
            <person name="Tidwell J."/>
            <person name="Bellgard S.E."/>
            <person name="Bellgard M.I."/>
        </authorList>
    </citation>
    <scope>NUCLEOTIDE SEQUENCE</scope>
    <source>
        <tissue evidence="1">Shoot tissue taken approximately 20 cm above the soil surface</tissue>
    </source>
</reference>
<organism evidence="1">
    <name type="scientific">Arundo donax</name>
    <name type="common">Giant reed</name>
    <name type="synonym">Donax arundinaceus</name>
    <dbReference type="NCBI Taxonomy" id="35708"/>
    <lineage>
        <taxon>Eukaryota</taxon>
        <taxon>Viridiplantae</taxon>
        <taxon>Streptophyta</taxon>
        <taxon>Embryophyta</taxon>
        <taxon>Tracheophyta</taxon>
        <taxon>Spermatophyta</taxon>
        <taxon>Magnoliopsida</taxon>
        <taxon>Liliopsida</taxon>
        <taxon>Poales</taxon>
        <taxon>Poaceae</taxon>
        <taxon>PACMAD clade</taxon>
        <taxon>Arundinoideae</taxon>
        <taxon>Arundineae</taxon>
        <taxon>Arundo</taxon>
    </lineage>
</organism>
<reference evidence="1" key="1">
    <citation type="submission" date="2014-09" db="EMBL/GenBank/DDBJ databases">
        <authorList>
            <person name="Magalhaes I.L.F."/>
            <person name="Oliveira U."/>
            <person name="Santos F.R."/>
            <person name="Vidigal T.H.D.A."/>
            <person name="Brescovit A.D."/>
            <person name="Santos A.J."/>
        </authorList>
    </citation>
    <scope>NUCLEOTIDE SEQUENCE</scope>
    <source>
        <tissue evidence="1">Shoot tissue taken approximately 20 cm above the soil surface</tissue>
    </source>
</reference>
<dbReference type="EMBL" id="GBRH01200091">
    <property type="protein sequence ID" value="JAD97804.1"/>
    <property type="molecule type" value="Transcribed_RNA"/>
</dbReference>
<protein>
    <submittedName>
        <fullName evidence="1">Uncharacterized protein</fullName>
    </submittedName>
</protein>
<name>A0A0A9EAM4_ARUDO</name>
<evidence type="ECO:0000313" key="1">
    <source>
        <dbReference type="EMBL" id="JAD97804.1"/>
    </source>
</evidence>
<dbReference type="AlphaFoldDB" id="A0A0A9EAM4"/>